<dbReference type="AlphaFoldDB" id="A0A936ZYD4"/>
<sequence length="111" mass="12406">MIITHNIAAYNILIFSNYAKGGGHQMGYIHLYGNNSKYLGYLGIIKDGEVLPQNIQHSNRILNIYFHESGLQHILDTLRNQSPISIRFNTSLNLGELIIGNLPVSKENLAA</sequence>
<keyword evidence="2" id="KW-1185">Reference proteome</keyword>
<dbReference type="RefSeq" id="WP_201919972.1">
    <property type="nucleotide sequence ID" value="NZ_BAABAX010000003.1"/>
</dbReference>
<evidence type="ECO:0000313" key="1">
    <source>
        <dbReference type="EMBL" id="MBL0684203.1"/>
    </source>
</evidence>
<evidence type="ECO:0000313" key="2">
    <source>
        <dbReference type="Proteomes" id="UP000651057"/>
    </source>
</evidence>
<dbReference type="Proteomes" id="UP000651057">
    <property type="component" value="Unassembled WGS sequence"/>
</dbReference>
<gene>
    <name evidence="1" type="ORF">JJQ60_11795</name>
</gene>
<protein>
    <submittedName>
        <fullName evidence="1">Uncharacterized protein</fullName>
    </submittedName>
</protein>
<accession>A0A936ZYD4</accession>
<dbReference type="EMBL" id="JAERQJ010000004">
    <property type="protein sequence ID" value="MBL0684203.1"/>
    <property type="molecule type" value="Genomic_DNA"/>
</dbReference>
<name>A0A936ZYD4_9FLAO</name>
<reference evidence="1" key="1">
    <citation type="submission" date="2021-01" db="EMBL/GenBank/DDBJ databases">
        <authorList>
            <person name="Zhong Y.L."/>
        </authorList>
    </citation>
    <scope>NUCLEOTIDE SEQUENCE</scope>
    <source>
        <strain evidence="1">KCTC 23302</strain>
    </source>
</reference>
<comment type="caution">
    <text evidence="1">The sequence shown here is derived from an EMBL/GenBank/DDBJ whole genome shotgun (WGS) entry which is preliminary data.</text>
</comment>
<organism evidence="1 2">
    <name type="scientific">Aquimarina mytili</name>
    <dbReference type="NCBI Taxonomy" id="874423"/>
    <lineage>
        <taxon>Bacteria</taxon>
        <taxon>Pseudomonadati</taxon>
        <taxon>Bacteroidota</taxon>
        <taxon>Flavobacteriia</taxon>
        <taxon>Flavobacteriales</taxon>
        <taxon>Flavobacteriaceae</taxon>
        <taxon>Aquimarina</taxon>
    </lineage>
</organism>
<proteinExistence type="predicted"/>